<evidence type="ECO:0000256" key="8">
    <source>
        <dbReference type="SAM" id="MobiDB-lite"/>
    </source>
</evidence>
<feature type="signal peptide" evidence="9">
    <location>
        <begin position="1"/>
        <end position="26"/>
    </location>
</feature>
<evidence type="ECO:0000256" key="7">
    <source>
        <dbReference type="ARBA" id="ARBA00023288"/>
    </source>
</evidence>
<evidence type="ECO:0000256" key="1">
    <source>
        <dbReference type="ARBA" id="ARBA00002523"/>
    </source>
</evidence>
<evidence type="ECO:0000259" key="10">
    <source>
        <dbReference type="Pfam" id="PF00913"/>
    </source>
</evidence>
<dbReference type="AlphaFoldDB" id="M4TDP9"/>
<feature type="compositionally biased region" description="Basic and acidic residues" evidence="8">
    <location>
        <begin position="414"/>
        <end position="427"/>
    </location>
</feature>
<dbReference type="GO" id="GO:0005886">
    <property type="term" value="C:plasma membrane"/>
    <property type="evidence" value="ECO:0007669"/>
    <property type="project" value="UniProtKB-SubCell"/>
</dbReference>
<sequence>MANLLVGDKLFTTIAVLILAVQQSHETGATIKKSAWQQMCALAANLNKIPGLAKQQIIAAEQTATAEEEMAQRAELLGLVTEDNATATVAFALSALLYNKARARRRSIPATAKAGLTATGTGQRVVGGINEFLTILSTGSSNHAAGCLNNHDSDGQQVVRQQSELTGCDFAVPTFAEDGQPQELDAQITANGFAALKAADVKEAGAGNNKCAVFQATDADDATTSKVFHKQAELNLAGGTLKLGPTTPTMNTVDGENLNQGGGTQRATLLQAAHTDAKAVKANGIEPKAADAESTAETAIRGGELKAKLIELQQLLGGAEEATGTGDRAQETIDQVFGPKGASFKAKWASLMETMVRNPSKKTGEKIQMKKVPAGPELQKLLLFEQAAQKFRQQQAFDDLKRQQANKKQQKTATDSEKTEEKCKDKPQAECKDEDGCEFKEEKCQAKVTTKTEKTTNTTGSNSLLIKTSPLWLAFLILA</sequence>
<organism evidence="11">
    <name type="scientific">Trypanosoma brucei</name>
    <dbReference type="NCBI Taxonomy" id="5691"/>
    <lineage>
        <taxon>Eukaryota</taxon>
        <taxon>Discoba</taxon>
        <taxon>Euglenozoa</taxon>
        <taxon>Kinetoplastea</taxon>
        <taxon>Metakinetoplastina</taxon>
        <taxon>Trypanosomatida</taxon>
        <taxon>Trypanosomatidae</taxon>
        <taxon>Trypanosoma</taxon>
    </lineage>
</organism>
<dbReference type="Gene3D" id="1.10.470.10">
    <property type="entry name" value="Variant Surface Glycoprotein, subunit A, domain 2"/>
    <property type="match status" value="1"/>
</dbReference>
<dbReference type="GO" id="GO:0042783">
    <property type="term" value="P:symbiont-mediated evasion of host immune response"/>
    <property type="evidence" value="ECO:0007669"/>
    <property type="project" value="InterPro"/>
</dbReference>
<evidence type="ECO:0000256" key="2">
    <source>
        <dbReference type="ARBA" id="ARBA00004609"/>
    </source>
</evidence>
<evidence type="ECO:0000256" key="9">
    <source>
        <dbReference type="SAM" id="SignalP"/>
    </source>
</evidence>
<accession>M4TDP9</accession>
<dbReference type="InterPro" id="IPR001812">
    <property type="entry name" value="Trypano_VSG_A_N_dom"/>
</dbReference>
<dbReference type="Pfam" id="PF00913">
    <property type="entry name" value="Trypan_glycop"/>
    <property type="match status" value="1"/>
</dbReference>
<keyword evidence="9" id="KW-0732">Signal</keyword>
<comment type="function">
    <text evidence="1">VSG forms a coat on the surface of the parasite. The trypanosome evades the immune response of the host by expressing a series of antigenically distinct VSGs from an estimated 1000 VSG genes.</text>
</comment>
<evidence type="ECO:0000313" key="11">
    <source>
        <dbReference type="EMBL" id="AGH61195.1"/>
    </source>
</evidence>
<name>M4TDP9_9TRYP</name>
<dbReference type="GO" id="GO:0098552">
    <property type="term" value="C:side of membrane"/>
    <property type="evidence" value="ECO:0007669"/>
    <property type="project" value="UniProtKB-KW"/>
</dbReference>
<dbReference type="Gene3D" id="3.90.150.10">
    <property type="entry name" value="Variant Surface Glycoprotein, subunit A domain 1"/>
    <property type="match status" value="1"/>
</dbReference>
<evidence type="ECO:0000256" key="6">
    <source>
        <dbReference type="ARBA" id="ARBA00023180"/>
    </source>
</evidence>
<protein>
    <submittedName>
        <fullName evidence="11">Variant surface glycoprotein 639</fullName>
    </submittedName>
</protein>
<dbReference type="SUPFAM" id="SSF58087">
    <property type="entry name" value="Variant surface glycoprotein (N-terminal domain)"/>
    <property type="match status" value="1"/>
</dbReference>
<comment type="subcellular location">
    <subcellularLocation>
        <location evidence="2">Cell membrane</location>
        <topology evidence="2">Lipid-anchor</topology>
        <topology evidence="2">GPI-anchor</topology>
    </subcellularLocation>
</comment>
<feature type="region of interest" description="Disordered" evidence="8">
    <location>
        <begin position="400"/>
        <end position="427"/>
    </location>
</feature>
<feature type="domain" description="Trypanosome variant surface glycoprotein A-type N-terminal" evidence="10">
    <location>
        <begin position="16"/>
        <end position="384"/>
    </location>
</feature>
<feature type="chain" id="PRO_5004058602" evidence="9">
    <location>
        <begin position="27"/>
        <end position="479"/>
    </location>
</feature>
<dbReference type="SUPFAM" id="SSF118251">
    <property type="entry name" value="Variant surface glycoprotein MITAT 1.2, VSG 221, C-terminal domain"/>
    <property type="match status" value="1"/>
</dbReference>
<reference evidence="11" key="1">
    <citation type="submission" date="2013-02" db="EMBL/GenBank/DDBJ databases">
        <authorList>
            <person name="Cross G.A.M."/>
            <person name="Kim H.-S."/>
            <person name="Wickstead B."/>
        </authorList>
    </citation>
    <scope>NUCLEOTIDE SEQUENCE</scope>
    <source>
        <strain evidence="11">Lister 427</strain>
    </source>
</reference>
<keyword evidence="7" id="KW-0449">Lipoprotein</keyword>
<evidence type="ECO:0000256" key="5">
    <source>
        <dbReference type="ARBA" id="ARBA00023136"/>
    </source>
</evidence>
<dbReference type="VEuPathDB" id="TriTrypDB:Tb427_000288600"/>
<keyword evidence="6" id="KW-0325">Glycoprotein</keyword>
<dbReference type="InterPro" id="IPR027446">
    <property type="entry name" value="VSG_C_dom_sf"/>
</dbReference>
<keyword evidence="4" id="KW-0336">GPI-anchor</keyword>
<evidence type="ECO:0000256" key="3">
    <source>
        <dbReference type="ARBA" id="ARBA00022475"/>
    </source>
</evidence>
<reference evidence="11" key="2">
    <citation type="journal article" date="2014" name="Mol. Biochem. Parasitol.">
        <title>Capturing the variant surface glycoprotein repertoire (the VSGnome) of Trypanosoma brucei Lister 427.</title>
        <authorList>
            <person name="Cross G.A."/>
            <person name="Kim H.S."/>
            <person name="Wickstead B."/>
        </authorList>
    </citation>
    <scope>NUCLEOTIDE SEQUENCE</scope>
    <source>
        <strain evidence="11">Lister 427</strain>
    </source>
</reference>
<evidence type="ECO:0000256" key="4">
    <source>
        <dbReference type="ARBA" id="ARBA00022622"/>
    </source>
</evidence>
<keyword evidence="5" id="KW-0472">Membrane</keyword>
<proteinExistence type="predicted"/>
<keyword evidence="3" id="KW-1003">Cell membrane</keyword>
<dbReference type="EMBL" id="KC613764">
    <property type="protein sequence ID" value="AGH61195.1"/>
    <property type="molecule type" value="Genomic_DNA"/>
</dbReference>